<protein>
    <submittedName>
        <fullName evidence="1">Uncharacterized protein</fullName>
    </submittedName>
</protein>
<keyword evidence="2" id="KW-1185">Reference proteome</keyword>
<dbReference type="Proteomes" id="UP000814033">
    <property type="component" value="Unassembled WGS sequence"/>
</dbReference>
<reference evidence="1" key="2">
    <citation type="journal article" date="2022" name="New Phytol.">
        <title>Evolutionary transition to the ectomycorrhizal habit in the genomes of a hyperdiverse lineage of mushroom-forming fungi.</title>
        <authorList>
            <person name="Looney B."/>
            <person name="Miyauchi S."/>
            <person name="Morin E."/>
            <person name="Drula E."/>
            <person name="Courty P.E."/>
            <person name="Kohler A."/>
            <person name="Kuo A."/>
            <person name="LaButti K."/>
            <person name="Pangilinan J."/>
            <person name="Lipzen A."/>
            <person name="Riley R."/>
            <person name="Andreopoulos W."/>
            <person name="He G."/>
            <person name="Johnson J."/>
            <person name="Nolan M."/>
            <person name="Tritt A."/>
            <person name="Barry K.W."/>
            <person name="Grigoriev I.V."/>
            <person name="Nagy L.G."/>
            <person name="Hibbett D."/>
            <person name="Henrissat B."/>
            <person name="Matheny P.B."/>
            <person name="Labbe J."/>
            <person name="Martin F.M."/>
        </authorList>
    </citation>
    <scope>NUCLEOTIDE SEQUENCE</scope>
    <source>
        <strain evidence="1">FP105234-sp</strain>
    </source>
</reference>
<gene>
    <name evidence="1" type="ORF">FA95DRAFT_1574922</name>
</gene>
<proteinExistence type="predicted"/>
<reference evidence="1" key="1">
    <citation type="submission" date="2021-02" db="EMBL/GenBank/DDBJ databases">
        <authorList>
            <consortium name="DOE Joint Genome Institute"/>
            <person name="Ahrendt S."/>
            <person name="Looney B.P."/>
            <person name="Miyauchi S."/>
            <person name="Morin E."/>
            <person name="Drula E."/>
            <person name="Courty P.E."/>
            <person name="Chicoki N."/>
            <person name="Fauchery L."/>
            <person name="Kohler A."/>
            <person name="Kuo A."/>
            <person name="Labutti K."/>
            <person name="Pangilinan J."/>
            <person name="Lipzen A."/>
            <person name="Riley R."/>
            <person name="Andreopoulos W."/>
            <person name="He G."/>
            <person name="Johnson J."/>
            <person name="Barry K.W."/>
            <person name="Grigoriev I.V."/>
            <person name="Nagy L."/>
            <person name="Hibbett D."/>
            <person name="Henrissat B."/>
            <person name="Matheny P.B."/>
            <person name="Labbe J."/>
            <person name="Martin F."/>
        </authorList>
    </citation>
    <scope>NUCLEOTIDE SEQUENCE</scope>
    <source>
        <strain evidence="1">FP105234-sp</strain>
    </source>
</reference>
<sequence>MFPTLPVEIFLMVVENVSSVSDLRSLRAVNRALCNAATPAAFRTVGATNRHDSALGLVSLLESDLAQYVEEATYRDAAAGDGKKSSRGAADEDASYGPAVQDTLVRAFSGAARLPRLKSLRFTFHPTYPDSVLQNLHAGVFPTHTRHNACASVHLQHALIATVEGATPHLRSLALENVTSVHNAVYASSGFTAAISSITHLRLTTALHTSTAQASSASLPSTIFWFVSVHTYMLECAKNVVSLTLASDVRFLSPVVKWKVILLPRLKYLAVKISHTNIAWVTQRCKEDFVPRHGQLEWIDLGAGADKVWWIRHTHADPQDVSEYEIPPSVALEHTGN</sequence>
<evidence type="ECO:0000313" key="1">
    <source>
        <dbReference type="EMBL" id="KAI0043741.1"/>
    </source>
</evidence>
<evidence type="ECO:0000313" key="2">
    <source>
        <dbReference type="Proteomes" id="UP000814033"/>
    </source>
</evidence>
<accession>A0ACB8RJC2</accession>
<dbReference type="EMBL" id="MU276006">
    <property type="protein sequence ID" value="KAI0043741.1"/>
    <property type="molecule type" value="Genomic_DNA"/>
</dbReference>
<comment type="caution">
    <text evidence="1">The sequence shown here is derived from an EMBL/GenBank/DDBJ whole genome shotgun (WGS) entry which is preliminary data.</text>
</comment>
<name>A0ACB8RJC2_9AGAM</name>
<organism evidence="1 2">
    <name type="scientific">Auriscalpium vulgare</name>
    <dbReference type="NCBI Taxonomy" id="40419"/>
    <lineage>
        <taxon>Eukaryota</taxon>
        <taxon>Fungi</taxon>
        <taxon>Dikarya</taxon>
        <taxon>Basidiomycota</taxon>
        <taxon>Agaricomycotina</taxon>
        <taxon>Agaricomycetes</taxon>
        <taxon>Russulales</taxon>
        <taxon>Auriscalpiaceae</taxon>
        <taxon>Auriscalpium</taxon>
    </lineage>
</organism>